<protein>
    <submittedName>
        <fullName evidence="2">ParB/RepB/Spo0J family partition protein</fullName>
    </submittedName>
</protein>
<keyword evidence="3" id="KW-1185">Reference proteome</keyword>
<accession>A0ABQ5KFT3</accession>
<sequence>MSNGMSVRQCEGAATYFKEHGELPEGEVVAKPKSKKSKNKEPKNGSPKKGKMTISYANEEELERLVAILELRS</sequence>
<evidence type="ECO:0000256" key="1">
    <source>
        <dbReference type="SAM" id="MobiDB-lite"/>
    </source>
</evidence>
<dbReference type="Proteomes" id="UP001057375">
    <property type="component" value="Unassembled WGS sequence"/>
</dbReference>
<feature type="region of interest" description="Disordered" evidence="1">
    <location>
        <begin position="16"/>
        <end position="55"/>
    </location>
</feature>
<organism evidence="2 3">
    <name type="scientific">Aduncisulcus paluster</name>
    <dbReference type="NCBI Taxonomy" id="2918883"/>
    <lineage>
        <taxon>Eukaryota</taxon>
        <taxon>Metamonada</taxon>
        <taxon>Carpediemonas-like organisms</taxon>
        <taxon>Aduncisulcus</taxon>
    </lineage>
</organism>
<name>A0ABQ5KFT3_9EUKA</name>
<reference evidence="2" key="1">
    <citation type="submission" date="2022-03" db="EMBL/GenBank/DDBJ databases">
        <title>Draft genome sequence of Aduncisulcus paluster, a free-living microaerophilic Fornicata.</title>
        <authorList>
            <person name="Yuyama I."/>
            <person name="Kume K."/>
            <person name="Tamura T."/>
            <person name="Inagaki Y."/>
            <person name="Hashimoto T."/>
        </authorList>
    </citation>
    <scope>NUCLEOTIDE SEQUENCE</scope>
    <source>
        <strain evidence="2">NY0171</strain>
    </source>
</reference>
<evidence type="ECO:0000313" key="3">
    <source>
        <dbReference type="Proteomes" id="UP001057375"/>
    </source>
</evidence>
<proteinExistence type="predicted"/>
<dbReference type="EMBL" id="BQXS01002107">
    <property type="protein sequence ID" value="GKT31392.1"/>
    <property type="molecule type" value="Genomic_DNA"/>
</dbReference>
<gene>
    <name evidence="2" type="ORF">ADUPG1_002012</name>
</gene>
<comment type="caution">
    <text evidence="2">The sequence shown here is derived from an EMBL/GenBank/DDBJ whole genome shotgun (WGS) entry which is preliminary data.</text>
</comment>
<evidence type="ECO:0000313" key="2">
    <source>
        <dbReference type="EMBL" id="GKT31392.1"/>
    </source>
</evidence>